<sequence>FDVQVDGKCLTAGLFGGPGLWTLEDEHRDAQGYPRNRQGFSETLKYLRTVDVDIWLGAHPHQNNTFDKFERLRRGERPNPFIDPVGWKQFLADIESDFQKL</sequence>
<accession>X1NKX0</accession>
<dbReference type="AlphaFoldDB" id="X1NKX0"/>
<organism evidence="1">
    <name type="scientific">marine sediment metagenome</name>
    <dbReference type="NCBI Taxonomy" id="412755"/>
    <lineage>
        <taxon>unclassified sequences</taxon>
        <taxon>metagenomes</taxon>
        <taxon>ecological metagenomes</taxon>
    </lineage>
</organism>
<name>X1NKX0_9ZZZZ</name>
<dbReference type="InterPro" id="IPR036866">
    <property type="entry name" value="RibonucZ/Hydroxyglut_hydro"/>
</dbReference>
<reference evidence="1" key="1">
    <citation type="journal article" date="2014" name="Front. Microbiol.">
        <title>High frequency of phylogenetically diverse reductive dehalogenase-homologous genes in deep subseafloor sedimentary metagenomes.</title>
        <authorList>
            <person name="Kawai M."/>
            <person name="Futagami T."/>
            <person name="Toyoda A."/>
            <person name="Takaki Y."/>
            <person name="Nishi S."/>
            <person name="Hori S."/>
            <person name="Arai W."/>
            <person name="Tsubouchi T."/>
            <person name="Morono Y."/>
            <person name="Uchiyama I."/>
            <person name="Ito T."/>
            <person name="Fujiyama A."/>
            <person name="Inagaki F."/>
            <person name="Takami H."/>
        </authorList>
    </citation>
    <scope>NUCLEOTIDE SEQUENCE</scope>
    <source>
        <strain evidence="1">Expedition CK06-06</strain>
    </source>
</reference>
<proteinExistence type="predicted"/>
<protein>
    <submittedName>
        <fullName evidence="1">Uncharacterized protein</fullName>
    </submittedName>
</protein>
<evidence type="ECO:0000313" key="1">
    <source>
        <dbReference type="EMBL" id="GAI44642.1"/>
    </source>
</evidence>
<feature type="non-terminal residue" evidence="1">
    <location>
        <position position="1"/>
    </location>
</feature>
<comment type="caution">
    <text evidence="1">The sequence shown here is derived from an EMBL/GenBank/DDBJ whole genome shotgun (WGS) entry which is preliminary data.</text>
</comment>
<gene>
    <name evidence="1" type="ORF">S06H3_43210</name>
</gene>
<dbReference type="EMBL" id="BARV01026780">
    <property type="protein sequence ID" value="GAI44642.1"/>
    <property type="molecule type" value="Genomic_DNA"/>
</dbReference>
<dbReference type="Gene3D" id="3.60.15.10">
    <property type="entry name" value="Ribonuclease Z/Hydroxyacylglutathione hydrolase-like"/>
    <property type="match status" value="1"/>
</dbReference>